<dbReference type="PROSITE" id="PS50011">
    <property type="entry name" value="PROTEIN_KINASE_DOM"/>
    <property type="match status" value="1"/>
</dbReference>
<evidence type="ECO:0000256" key="5">
    <source>
        <dbReference type="ARBA" id="ARBA00022741"/>
    </source>
</evidence>
<sequence length="760" mass="83177">MLQLQRASVDFSATKQKAVDDAKRAQVSIAKLCAAAGEHPPPYVLSELIGKGSFGRVYKATGPAPGQVVAVKIISIEEGDSLEPGAADTLSDILKEVNTLKRLRNSGAKNINAVIDTLLVGHSVWMITEYCAGGSVASLMRPTGGLPEKWIVPILREVAEAIYWVHQEGIIHRDIKCANVLVTELGGVQLCDFGVAGIIETRFDKRRTVTGTLQWMAPELFDTTVSYGMEVDIWAFGSMAYEVASGLPPNATTRIDIPRFGSYLKQNCPRLEGDHYSSQLKDLVAYCMVEDPKLRPHIQQIQTHPYIYNTSEKYPAASLSRLVGAYKAWEAQGGSRQSLFSAGGAQGPPNDLSFTPNDEWVFHDNSGLDQSGLDDAETIYEVYGPELSVHQSPLLHPHRRRRLPPNMKAFKAPLEKLFDPHTISNYADHARAVYTRTTLSDLPLRNDDSAHLTVRESLIDLDASWIDSAPAQVNDLHTIKVRPRSADATDVNRRTQDWTFPAVFPASARLDLSSSDSRFSDTSTIKKVDWSEPDNSTKRRTQDWVFPGFVPPAEIQTLSCGTDGTYIPTESSRMSALSLIDLDASIAPTSMDRPSTAVSDATSNGSENAHTPFEFESHANGPEGAATDREPSIYVSDSDGSSHELSIDVPDGIDVSCPQSVQSNDPCAMPDNTGQASSVPSVYQERTRSIKPPEILPQAPYPVSQNVMQGISSPDEVKDELRRMISCLGEHLQAANDIMGALPVRQSGYHTRNKDDSRES</sequence>
<comment type="catalytic activity">
    <reaction evidence="8">
        <text>L-threonyl-[protein] + ATP = O-phospho-L-threonyl-[protein] + ADP + H(+)</text>
        <dbReference type="Rhea" id="RHEA:46608"/>
        <dbReference type="Rhea" id="RHEA-COMP:11060"/>
        <dbReference type="Rhea" id="RHEA-COMP:11605"/>
        <dbReference type="ChEBI" id="CHEBI:15378"/>
        <dbReference type="ChEBI" id="CHEBI:30013"/>
        <dbReference type="ChEBI" id="CHEBI:30616"/>
        <dbReference type="ChEBI" id="CHEBI:61977"/>
        <dbReference type="ChEBI" id="CHEBI:456216"/>
        <dbReference type="EC" id="2.7.11.1"/>
    </reaction>
</comment>
<evidence type="ECO:0000256" key="6">
    <source>
        <dbReference type="ARBA" id="ARBA00022777"/>
    </source>
</evidence>
<dbReference type="PROSITE" id="PS00108">
    <property type="entry name" value="PROTEIN_KINASE_ST"/>
    <property type="match status" value="1"/>
</dbReference>
<accession>A0ABQ9P738</accession>
<dbReference type="EMBL" id="JARUPT010001010">
    <property type="protein sequence ID" value="KAK0367943.1"/>
    <property type="molecule type" value="Genomic_DNA"/>
</dbReference>
<feature type="region of interest" description="Disordered" evidence="11">
    <location>
        <begin position="661"/>
        <end position="683"/>
    </location>
</feature>
<dbReference type="InterPro" id="IPR011009">
    <property type="entry name" value="Kinase-like_dom_sf"/>
</dbReference>
<feature type="binding site" evidence="10">
    <location>
        <position position="72"/>
    </location>
    <ligand>
        <name>ATP</name>
        <dbReference type="ChEBI" id="CHEBI:30616"/>
    </ligand>
</feature>
<keyword evidence="7 10" id="KW-0067">ATP-binding</keyword>
<evidence type="ECO:0000256" key="11">
    <source>
        <dbReference type="SAM" id="MobiDB-lite"/>
    </source>
</evidence>
<dbReference type="GO" id="GO:0016301">
    <property type="term" value="F:kinase activity"/>
    <property type="evidence" value="ECO:0007669"/>
    <property type="project" value="UniProtKB-KW"/>
</dbReference>
<proteinExistence type="inferred from homology"/>
<evidence type="ECO:0000256" key="3">
    <source>
        <dbReference type="ARBA" id="ARBA00022527"/>
    </source>
</evidence>
<evidence type="ECO:0000313" key="14">
    <source>
        <dbReference type="Proteomes" id="UP001169217"/>
    </source>
</evidence>
<evidence type="ECO:0000256" key="10">
    <source>
        <dbReference type="PROSITE-ProRule" id="PRU10141"/>
    </source>
</evidence>
<dbReference type="EC" id="2.7.11.1" evidence="2"/>
<comment type="similarity">
    <text evidence="1">Belongs to the protein kinase superfamily. STE Ser/Thr protein kinase family. STE20 subfamily.</text>
</comment>
<name>A0ABQ9P738_9PEZI</name>
<feature type="region of interest" description="Disordered" evidence="11">
    <location>
        <begin position="589"/>
        <end position="649"/>
    </location>
</feature>
<evidence type="ECO:0000256" key="2">
    <source>
        <dbReference type="ARBA" id="ARBA00012513"/>
    </source>
</evidence>
<dbReference type="PROSITE" id="PS00107">
    <property type="entry name" value="PROTEIN_KINASE_ATP"/>
    <property type="match status" value="1"/>
</dbReference>
<evidence type="ECO:0000313" key="13">
    <source>
        <dbReference type="EMBL" id="KAK0367943.1"/>
    </source>
</evidence>
<gene>
    <name evidence="13" type="ORF">CLIM01_14701</name>
</gene>
<protein>
    <recommendedName>
        <fullName evidence="2">non-specific serine/threonine protein kinase</fullName>
        <ecNumber evidence="2">2.7.11.1</ecNumber>
    </recommendedName>
</protein>
<evidence type="ECO:0000256" key="4">
    <source>
        <dbReference type="ARBA" id="ARBA00022679"/>
    </source>
</evidence>
<dbReference type="InterPro" id="IPR017441">
    <property type="entry name" value="Protein_kinase_ATP_BS"/>
</dbReference>
<keyword evidence="5 10" id="KW-0547">Nucleotide-binding</keyword>
<keyword evidence="4" id="KW-0808">Transferase</keyword>
<dbReference type="SMART" id="SM00220">
    <property type="entry name" value="S_TKc"/>
    <property type="match status" value="1"/>
</dbReference>
<reference evidence="13" key="1">
    <citation type="submission" date="2023-04" db="EMBL/GenBank/DDBJ databases">
        <title>Colletotrichum limetticola genome sequence.</title>
        <authorList>
            <person name="Baroncelli R."/>
        </authorList>
    </citation>
    <scope>NUCLEOTIDE SEQUENCE</scope>
    <source>
        <strain evidence="13">KLA-Anderson</strain>
    </source>
</reference>
<evidence type="ECO:0000256" key="9">
    <source>
        <dbReference type="ARBA" id="ARBA00048679"/>
    </source>
</evidence>
<dbReference type="Proteomes" id="UP001169217">
    <property type="component" value="Unassembled WGS sequence"/>
</dbReference>
<dbReference type="InterPro" id="IPR000719">
    <property type="entry name" value="Prot_kinase_dom"/>
</dbReference>
<feature type="domain" description="Protein kinase" evidence="12">
    <location>
        <begin position="43"/>
        <end position="307"/>
    </location>
</feature>
<dbReference type="Pfam" id="PF00069">
    <property type="entry name" value="Pkinase"/>
    <property type="match status" value="1"/>
</dbReference>
<evidence type="ECO:0000256" key="1">
    <source>
        <dbReference type="ARBA" id="ARBA00008874"/>
    </source>
</evidence>
<evidence type="ECO:0000256" key="8">
    <source>
        <dbReference type="ARBA" id="ARBA00047899"/>
    </source>
</evidence>
<evidence type="ECO:0000259" key="12">
    <source>
        <dbReference type="PROSITE" id="PS50011"/>
    </source>
</evidence>
<feature type="compositionally biased region" description="Polar residues" evidence="11">
    <location>
        <begin position="592"/>
        <end position="609"/>
    </location>
</feature>
<feature type="compositionally biased region" description="Polar residues" evidence="11">
    <location>
        <begin position="672"/>
        <end position="681"/>
    </location>
</feature>
<dbReference type="PANTHER" id="PTHR48012:SF10">
    <property type="entry name" value="FI20177P1"/>
    <property type="match status" value="1"/>
</dbReference>
<keyword evidence="14" id="KW-1185">Reference proteome</keyword>
<comment type="caution">
    <text evidence="13">The sequence shown here is derived from an EMBL/GenBank/DDBJ whole genome shotgun (WGS) entry which is preliminary data.</text>
</comment>
<dbReference type="InterPro" id="IPR008271">
    <property type="entry name" value="Ser/Thr_kinase_AS"/>
</dbReference>
<dbReference type="InterPro" id="IPR050629">
    <property type="entry name" value="STE20/SPS1-PAK"/>
</dbReference>
<dbReference type="SUPFAM" id="SSF56112">
    <property type="entry name" value="Protein kinase-like (PK-like)"/>
    <property type="match status" value="1"/>
</dbReference>
<dbReference type="Gene3D" id="1.10.510.10">
    <property type="entry name" value="Transferase(Phosphotransferase) domain 1"/>
    <property type="match status" value="1"/>
</dbReference>
<organism evidence="13 14">
    <name type="scientific">Colletotrichum limetticola</name>
    <dbReference type="NCBI Taxonomy" id="1209924"/>
    <lineage>
        <taxon>Eukaryota</taxon>
        <taxon>Fungi</taxon>
        <taxon>Dikarya</taxon>
        <taxon>Ascomycota</taxon>
        <taxon>Pezizomycotina</taxon>
        <taxon>Sordariomycetes</taxon>
        <taxon>Hypocreomycetidae</taxon>
        <taxon>Glomerellales</taxon>
        <taxon>Glomerellaceae</taxon>
        <taxon>Colletotrichum</taxon>
        <taxon>Colletotrichum acutatum species complex</taxon>
    </lineage>
</organism>
<keyword evidence="3" id="KW-0723">Serine/threonine-protein kinase</keyword>
<evidence type="ECO:0000256" key="7">
    <source>
        <dbReference type="ARBA" id="ARBA00022840"/>
    </source>
</evidence>
<keyword evidence="6 13" id="KW-0418">Kinase</keyword>
<dbReference type="PANTHER" id="PTHR48012">
    <property type="entry name" value="STERILE20-LIKE KINASE, ISOFORM B-RELATED"/>
    <property type="match status" value="1"/>
</dbReference>
<comment type="catalytic activity">
    <reaction evidence="9">
        <text>L-seryl-[protein] + ATP = O-phospho-L-seryl-[protein] + ADP + H(+)</text>
        <dbReference type="Rhea" id="RHEA:17989"/>
        <dbReference type="Rhea" id="RHEA-COMP:9863"/>
        <dbReference type="Rhea" id="RHEA-COMP:11604"/>
        <dbReference type="ChEBI" id="CHEBI:15378"/>
        <dbReference type="ChEBI" id="CHEBI:29999"/>
        <dbReference type="ChEBI" id="CHEBI:30616"/>
        <dbReference type="ChEBI" id="CHEBI:83421"/>
        <dbReference type="ChEBI" id="CHEBI:456216"/>
        <dbReference type="EC" id="2.7.11.1"/>
    </reaction>
</comment>